<protein>
    <recommendedName>
        <fullName evidence="3">F-box domain-containing protein</fullName>
    </recommendedName>
</protein>
<evidence type="ECO:0008006" key="3">
    <source>
        <dbReference type="Google" id="ProtNLM"/>
    </source>
</evidence>
<comment type="caution">
    <text evidence="1">The sequence shown here is derived from an EMBL/GenBank/DDBJ whole genome shotgun (WGS) entry which is preliminary data.</text>
</comment>
<accession>A0A9J6BIY4</accession>
<dbReference type="OrthoDB" id="1394818at2759"/>
<dbReference type="AlphaFoldDB" id="A0A9J6BIY4"/>
<name>A0A9J6BIY4_POLVA</name>
<gene>
    <name evidence="1" type="ORF">PVAND_017269</name>
</gene>
<proteinExistence type="predicted"/>
<evidence type="ECO:0000313" key="2">
    <source>
        <dbReference type="Proteomes" id="UP001107558"/>
    </source>
</evidence>
<sequence>MESNSIVNFLNFPSEILIKIIKLAENDKNLLLSYKRFYEIISYLYDRSLTLCVDYRYFINPEFNFDSFINDSSSINFNYSIAKENSSFSNFEEKFEYILQEYGHKIKKLRLWSKIENFASKYLKLVPNLEELEIWFPISFENHKIEKLSIPLKTLKINCYLNFRELEIFTFDELQINLQNFSYNFFEFVENYKNLKCLAIYDVNFDLNEKLGFLKLEYFEATVGFHQMINFGIFLRNQTELKSLTLSSISSEIFEIICNNLEKLEKLSFSFIKNSSEEVLKEITKLKYLESLEILSTLNEKQFEILKWINLANLKILTLLVDCEISPVDIEILAFNFNNLKSLKFAQFKIINFETLAAFFENFNKLEILDLNFTCKIDLSQNDDEIFFQKSHKNENLKSLTFDLRRFEVKKFISKFILDFPNLEIINLEIFSFGNYEIIQENFEMIVKEFPKLKKIENLIITEEILENFLKYGRNLEEFKANLNIFENPNEILKNFSISFQENSLEKFRKTNEISMEFSFFNYSHWQSFKTSIDSQRKIESLKIHSTNDQNQTEKLIMKNIEKLGKSIKNLTMQGFFSMLQLEMIVKKLPNCEKITFDFVFIEKGSYKVINLRNTKIKSICLNLNVHSQSFCFSLEEYSQFFRNLKFSKNSLTYFKIFATKIDSQYHRRFLLPWVKNVFNDQENLIKISEHLNAQNNDFTFEISLE</sequence>
<dbReference type="Gene3D" id="3.80.10.10">
    <property type="entry name" value="Ribonuclease Inhibitor"/>
    <property type="match status" value="1"/>
</dbReference>
<evidence type="ECO:0000313" key="1">
    <source>
        <dbReference type="EMBL" id="KAG5669382.1"/>
    </source>
</evidence>
<dbReference type="EMBL" id="JADBJN010000004">
    <property type="protein sequence ID" value="KAG5669382.1"/>
    <property type="molecule type" value="Genomic_DNA"/>
</dbReference>
<dbReference type="InterPro" id="IPR032675">
    <property type="entry name" value="LRR_dom_sf"/>
</dbReference>
<organism evidence="1 2">
    <name type="scientific">Polypedilum vanderplanki</name>
    <name type="common">Sleeping chironomid midge</name>
    <dbReference type="NCBI Taxonomy" id="319348"/>
    <lineage>
        <taxon>Eukaryota</taxon>
        <taxon>Metazoa</taxon>
        <taxon>Ecdysozoa</taxon>
        <taxon>Arthropoda</taxon>
        <taxon>Hexapoda</taxon>
        <taxon>Insecta</taxon>
        <taxon>Pterygota</taxon>
        <taxon>Neoptera</taxon>
        <taxon>Endopterygota</taxon>
        <taxon>Diptera</taxon>
        <taxon>Nematocera</taxon>
        <taxon>Chironomoidea</taxon>
        <taxon>Chironomidae</taxon>
        <taxon>Chironominae</taxon>
        <taxon>Polypedilum</taxon>
        <taxon>Polypedilum</taxon>
    </lineage>
</organism>
<keyword evidence="2" id="KW-1185">Reference proteome</keyword>
<dbReference type="SUPFAM" id="SSF52047">
    <property type="entry name" value="RNI-like"/>
    <property type="match status" value="1"/>
</dbReference>
<dbReference type="Proteomes" id="UP001107558">
    <property type="component" value="Chromosome 4"/>
</dbReference>
<reference evidence="1" key="1">
    <citation type="submission" date="2021-03" db="EMBL/GenBank/DDBJ databases">
        <title>Chromosome level genome of the anhydrobiotic midge Polypedilum vanderplanki.</title>
        <authorList>
            <person name="Yoshida Y."/>
            <person name="Kikawada T."/>
            <person name="Gusev O."/>
        </authorList>
    </citation>
    <scope>NUCLEOTIDE SEQUENCE</scope>
    <source>
        <strain evidence="1">NIAS01</strain>
        <tissue evidence="1">Whole body or cell culture</tissue>
    </source>
</reference>